<name>A0A1M2VVM3_TRAPU</name>
<reference evidence="1 2" key="1">
    <citation type="submission" date="2016-10" db="EMBL/GenBank/DDBJ databases">
        <title>Genome sequence of the basidiomycete white-rot fungus Trametes pubescens.</title>
        <authorList>
            <person name="Makela M.R."/>
            <person name="Granchi Z."/>
            <person name="Peng M."/>
            <person name="De Vries R.P."/>
            <person name="Grigoriev I."/>
            <person name="Riley R."/>
            <person name="Hilden K."/>
        </authorList>
    </citation>
    <scope>NUCLEOTIDE SEQUENCE [LARGE SCALE GENOMIC DNA]</scope>
    <source>
        <strain evidence="1 2">FBCC735</strain>
    </source>
</reference>
<dbReference type="Gene3D" id="2.40.128.20">
    <property type="match status" value="1"/>
</dbReference>
<organism evidence="1 2">
    <name type="scientific">Trametes pubescens</name>
    <name type="common">White-rot fungus</name>
    <dbReference type="NCBI Taxonomy" id="154538"/>
    <lineage>
        <taxon>Eukaryota</taxon>
        <taxon>Fungi</taxon>
        <taxon>Dikarya</taxon>
        <taxon>Basidiomycota</taxon>
        <taxon>Agaricomycotina</taxon>
        <taxon>Agaricomycetes</taxon>
        <taxon>Polyporales</taxon>
        <taxon>Polyporaceae</taxon>
        <taxon>Trametes</taxon>
    </lineage>
</organism>
<evidence type="ECO:0008006" key="3">
    <source>
        <dbReference type="Google" id="ProtNLM"/>
    </source>
</evidence>
<dbReference type="OrthoDB" id="9975758at2759"/>
<protein>
    <recommendedName>
        <fullName evidence="3">Lipocalin/cytosolic fatty-acid binding domain-containing protein</fullName>
    </recommendedName>
</protein>
<dbReference type="AlphaFoldDB" id="A0A1M2VVM3"/>
<proteinExistence type="predicted"/>
<comment type="caution">
    <text evidence="1">The sequence shown here is derived from an EMBL/GenBank/DDBJ whole genome shotgun (WGS) entry which is preliminary data.</text>
</comment>
<sequence>MTTPSDTVVLHAPDLHNPPIDLDLEKFMGTWFVIPNDLTVQFDDTVEYRGASDLATSTRSRVTGVDTLVTPESSTPTDADARPPAPTRYKWRGKGWLAVATSRWQVLGCSADTSPENAHAWAVTYFEKTLFTPQGLDIYARTAAGLPPALVVQIVAQAKALGGDVAALADAFFEVGRSGVEPPDMAGSAQSLSYSLASWAYLNSSDSIVVA</sequence>
<evidence type="ECO:0000313" key="1">
    <source>
        <dbReference type="EMBL" id="OJT11618.1"/>
    </source>
</evidence>
<dbReference type="STRING" id="154538.A0A1M2VVM3"/>
<accession>A0A1M2VVM3</accession>
<gene>
    <name evidence="1" type="ORF">TRAPUB_11874</name>
</gene>
<keyword evidence="2" id="KW-1185">Reference proteome</keyword>
<dbReference type="InterPro" id="IPR012674">
    <property type="entry name" value="Calycin"/>
</dbReference>
<dbReference type="Proteomes" id="UP000184267">
    <property type="component" value="Unassembled WGS sequence"/>
</dbReference>
<evidence type="ECO:0000313" key="2">
    <source>
        <dbReference type="Proteomes" id="UP000184267"/>
    </source>
</evidence>
<dbReference type="EMBL" id="MNAD01000606">
    <property type="protein sequence ID" value="OJT11618.1"/>
    <property type="molecule type" value="Genomic_DNA"/>
</dbReference>